<name>A0A6J4NDA8_9ACTN</name>
<dbReference type="AlphaFoldDB" id="A0A6J4NDA8"/>
<keyword evidence="2" id="KW-0689">Ribosomal protein</keyword>
<keyword evidence="2" id="KW-0687">Ribonucleoprotein</keyword>
<gene>
    <name evidence="2" type="ORF">AVDCRST_MAG32-1892</name>
</gene>
<organism evidence="2">
    <name type="scientific">uncultured Nocardioides sp</name>
    <dbReference type="NCBI Taxonomy" id="198441"/>
    <lineage>
        <taxon>Bacteria</taxon>
        <taxon>Bacillati</taxon>
        <taxon>Actinomycetota</taxon>
        <taxon>Actinomycetes</taxon>
        <taxon>Propionibacteriales</taxon>
        <taxon>Nocardioidaceae</taxon>
        <taxon>Nocardioides</taxon>
        <taxon>environmental samples</taxon>
    </lineage>
</organism>
<dbReference type="EMBL" id="CADCUM010000079">
    <property type="protein sequence ID" value="CAA9384654.1"/>
    <property type="molecule type" value="Genomic_DNA"/>
</dbReference>
<feature type="compositionally biased region" description="Basic and acidic residues" evidence="1">
    <location>
        <begin position="34"/>
        <end position="61"/>
    </location>
</feature>
<sequence>GCRLRHLRQEAGLRQQPSLVAQDHEASLQPQHPARPDDRQRHAEARERLHRLPEGRQGHPL</sequence>
<dbReference type="GO" id="GO:0005840">
    <property type="term" value="C:ribosome"/>
    <property type="evidence" value="ECO:0007669"/>
    <property type="project" value="UniProtKB-KW"/>
</dbReference>
<reference evidence="2" key="1">
    <citation type="submission" date="2020-02" db="EMBL/GenBank/DDBJ databases">
        <authorList>
            <person name="Meier V. D."/>
        </authorList>
    </citation>
    <scope>NUCLEOTIDE SEQUENCE</scope>
    <source>
        <strain evidence="2">AVDCRST_MAG32</strain>
    </source>
</reference>
<accession>A0A6J4NDA8</accession>
<feature type="non-terminal residue" evidence="2">
    <location>
        <position position="61"/>
    </location>
</feature>
<evidence type="ECO:0000313" key="2">
    <source>
        <dbReference type="EMBL" id="CAA9384654.1"/>
    </source>
</evidence>
<proteinExistence type="predicted"/>
<protein>
    <submittedName>
        <fullName evidence="2">LSU ribosomal protein L28p @ LSU ribosomal protein L28p, zinc-dependent</fullName>
    </submittedName>
</protein>
<evidence type="ECO:0000256" key="1">
    <source>
        <dbReference type="SAM" id="MobiDB-lite"/>
    </source>
</evidence>
<feature type="region of interest" description="Disordered" evidence="1">
    <location>
        <begin position="1"/>
        <end position="61"/>
    </location>
</feature>
<feature type="non-terminal residue" evidence="2">
    <location>
        <position position="1"/>
    </location>
</feature>